<protein>
    <recommendedName>
        <fullName evidence="2">ubiquitinyl hydrolase 1</fullName>
        <ecNumber evidence="2">3.4.19.12</ecNumber>
    </recommendedName>
</protein>
<reference evidence="11" key="1">
    <citation type="submission" date="2021-10" db="EMBL/GenBank/DDBJ databases">
        <authorList>
            <person name="Piombo E."/>
        </authorList>
    </citation>
    <scope>NUCLEOTIDE SEQUENCE</scope>
</reference>
<organism evidence="11 12">
    <name type="scientific">Clonostachys rhizophaga</name>
    <dbReference type="NCBI Taxonomy" id="160324"/>
    <lineage>
        <taxon>Eukaryota</taxon>
        <taxon>Fungi</taxon>
        <taxon>Dikarya</taxon>
        <taxon>Ascomycota</taxon>
        <taxon>Pezizomycotina</taxon>
        <taxon>Sordariomycetes</taxon>
        <taxon>Hypocreomycetidae</taxon>
        <taxon>Hypocreales</taxon>
        <taxon>Bionectriaceae</taxon>
        <taxon>Clonostachys</taxon>
    </lineage>
</organism>
<gene>
    <name evidence="11" type="ORF">CRHIZ90672A_00002600</name>
</gene>
<dbReference type="GO" id="GO:0004843">
    <property type="term" value="F:cysteine-type deubiquitinase activity"/>
    <property type="evidence" value="ECO:0007669"/>
    <property type="project" value="UniProtKB-EC"/>
</dbReference>
<comment type="caution">
    <text evidence="11">The sequence shown here is derived from an EMBL/GenBank/DDBJ whole genome shotgun (WGS) entry which is preliminary data.</text>
</comment>
<dbReference type="Pfam" id="PF20255">
    <property type="entry name" value="DUF6606"/>
    <property type="match status" value="1"/>
</dbReference>
<dbReference type="PANTHER" id="PTHR13367:SF34">
    <property type="match status" value="1"/>
</dbReference>
<dbReference type="Proteomes" id="UP000696573">
    <property type="component" value="Unassembled WGS sequence"/>
</dbReference>
<dbReference type="EC" id="3.4.19.12" evidence="2"/>
<keyword evidence="3" id="KW-0645">Protease</keyword>
<feature type="compositionally biased region" description="Basic and acidic residues" evidence="7">
    <location>
        <begin position="2854"/>
        <end position="2865"/>
    </location>
</feature>
<feature type="compositionally biased region" description="Acidic residues" evidence="7">
    <location>
        <begin position="2841"/>
        <end position="2853"/>
    </location>
</feature>
<evidence type="ECO:0000256" key="2">
    <source>
        <dbReference type="ARBA" id="ARBA00012759"/>
    </source>
</evidence>
<dbReference type="OrthoDB" id="3182339at2759"/>
<dbReference type="EMBL" id="CABFNQ020000744">
    <property type="protein sequence ID" value="CAH0032896.1"/>
    <property type="molecule type" value="Genomic_DNA"/>
</dbReference>
<keyword evidence="6" id="KW-0788">Thiol protease</keyword>
<feature type="domain" description="DUF3638" evidence="8">
    <location>
        <begin position="2027"/>
        <end position="2251"/>
    </location>
</feature>
<dbReference type="GO" id="GO:0006508">
    <property type="term" value="P:proteolysis"/>
    <property type="evidence" value="ECO:0007669"/>
    <property type="project" value="UniProtKB-KW"/>
</dbReference>
<dbReference type="InterPro" id="IPR022099">
    <property type="entry name" value="DUF3638"/>
</dbReference>
<keyword evidence="12" id="KW-1185">Reference proteome</keyword>
<dbReference type="InterPro" id="IPR022105">
    <property type="entry name" value="DUF3645"/>
</dbReference>
<dbReference type="PANTHER" id="PTHR13367">
    <property type="entry name" value="UBIQUITIN THIOESTERASE"/>
    <property type="match status" value="1"/>
</dbReference>
<evidence type="ECO:0000256" key="4">
    <source>
        <dbReference type="ARBA" id="ARBA00022786"/>
    </source>
</evidence>
<keyword evidence="4" id="KW-0833">Ubl conjugation pathway</keyword>
<proteinExistence type="predicted"/>
<evidence type="ECO:0000259" key="10">
    <source>
        <dbReference type="Pfam" id="PF20255"/>
    </source>
</evidence>
<dbReference type="Pfam" id="PF12340">
    <property type="entry name" value="DUF3638"/>
    <property type="match status" value="1"/>
</dbReference>
<feature type="domain" description="DUF3645" evidence="9">
    <location>
        <begin position="2372"/>
        <end position="2407"/>
    </location>
</feature>
<dbReference type="Pfam" id="PF12359">
    <property type="entry name" value="DUF3645"/>
    <property type="match status" value="1"/>
</dbReference>
<feature type="domain" description="DUF6606" evidence="10">
    <location>
        <begin position="13"/>
        <end position="286"/>
    </location>
</feature>
<accession>A0A9N9VYJ8</accession>
<evidence type="ECO:0000256" key="1">
    <source>
        <dbReference type="ARBA" id="ARBA00000707"/>
    </source>
</evidence>
<evidence type="ECO:0000256" key="6">
    <source>
        <dbReference type="ARBA" id="ARBA00022807"/>
    </source>
</evidence>
<evidence type="ECO:0000259" key="9">
    <source>
        <dbReference type="Pfam" id="PF12359"/>
    </source>
</evidence>
<dbReference type="InterPro" id="IPR046541">
    <property type="entry name" value="DUF6606"/>
</dbReference>
<dbReference type="InterPro" id="IPR051346">
    <property type="entry name" value="OTU_Deubiquitinase"/>
</dbReference>
<comment type="catalytic activity">
    <reaction evidence="1">
        <text>Thiol-dependent hydrolysis of ester, thioester, amide, peptide and isopeptide bonds formed by the C-terminal Gly of ubiquitin (a 76-residue protein attached to proteins as an intracellular targeting signal).</text>
        <dbReference type="EC" id="3.4.19.12"/>
    </reaction>
</comment>
<evidence type="ECO:0000256" key="5">
    <source>
        <dbReference type="ARBA" id="ARBA00022801"/>
    </source>
</evidence>
<feature type="region of interest" description="Disordered" evidence="7">
    <location>
        <begin position="2832"/>
        <end position="2865"/>
    </location>
</feature>
<evidence type="ECO:0000256" key="3">
    <source>
        <dbReference type="ARBA" id="ARBA00022670"/>
    </source>
</evidence>
<keyword evidence="5" id="KW-0378">Hydrolase</keyword>
<sequence length="3107" mass="353959">MATRPDNSWLANILHHVFLPPKLPGSNDERRNEWENSLTLTLNNALRDFGDFGWQESELASIRLATQALIQFRSLNPVTWMISSSDLMAVLKKLRSQEFVVPLYIGRQNAGIIVYSSKEHIVFETFELSPENQSVFANNGRLRRDFPAASVSLPRDVLDRKGFLSSISALIADMSAMSIPEMQPTIVKGIEVQAEDRDTTKPHIVSQLLMAALRPFGEMRRTRTIWKNTREEVRYEFGNKLPWRRSPVWLLMRVVLQLTLTDQSVTPYNDCSYKKFMVYFMAQLLKLSLEADRPNDDIYIMNAKITRRLRKLDVKQAEPWMTPVCAIMRDATAKLNERWQDVVRQDLRRLKTANVFPSSPDQECKLSLPQLDSFLLQARQRAFNMETDTFIPSSNIMRLSSDIIPSPFQAESGAYQIYNLAAFENWVAQCLPNWINSHVNDQSSCTQLYYTMEDYFDIANTAYESQPEGQSIMLLILLELWVACDRSAVAIYPLLLDYDPEVPAEICSSLLLRFRSQMKRLSVIERHIYERRQKATHKRTSIFTAFGTKETFAARFFDSSSHHKKVLDRIESRAREEEHEKRLEFRKMKKAYDALILEAGVMSHQETMVTDSYGDQRKQHANSCKKCSLVKQAANMEIQIHEWPLPSDGIKAKSVVFELELPSNFRHWRDGTYFLRKHVLGPRSNLGSSNSVYSQSLNDYPALTRFRPSDPDYAHQRVMPASTTKPNAITHRSGKKISESREDQVCLSNGMNWHYFDTENNIFINNFGPDVRIAEDCTFLVPPPLKDFLYRPWNSPDGPGPNNAVASQSLCPNHLSLDEFKALCSLPLGHKIIWENLLREFAIPSVDWRKVETALFALQISHQTGPFSFDSDLRSSHVGLEDEALVQKLVGEMGLSLNRLNENWESVPAVATLIMVTARLLSLTKGASTQMCLAFLSSCRHTCFKWLQTLRDKVSSTRGTIPLQSLTRRILQAALVCTQSYDIDATYLDLTLRDCEALSQFIQCSIAIQECFGKHKDDTKQAEKSFLDCLILRYRRLLFRTKKILTSQITSQGNKGLDSAIAKIWPSFRRSRGDQWIEQASCWLKTTTSNQNGTVKVPVHYNVITAELLVNGLPLGRLPPKYEAHKDYTILFGRSSVDVMPSAEAGMRFSTRCSIQGHQIHLCYGPHHNDLRVRACKEDTLWELVPSRLFEQHFPEHFADKYVHWYNTAKKFVEFRPLSQPWMSGGSSWTLSKQEFLWILQKSDTCLVGPFSRTAKQLHEVFRPLEKPSAVHIFFDKAAASLLIKIPRLQLEFYINEGSEDIMSRQYRGMRVDPQQAIGTLIGLADKLVLVKVGDSQNRSVLIPDWQPDHQKNNSHIIVKMHCSATRIQSYQLNHHLHCLTGNGSLKSKSFLAELHALTSGLIEDPFTLHTGTEEALTILRSAGVHSFASLSEAEMEILKRIATLSPARSFYPKHLRLMQVVDWDDRGLSPLVQHLDFSRLVRALFNQASETAFLYKDFIQPPSIDRQHGSLEDREAIRSASFYKAGFGAEWHTIAKDAPYKGARDRDQNSKRANRVSKVAAIFRESPVKLPFQISQDAARTIYGKLSGHPIINPKQAGVPKLSFDSKWVGNVWPHLREAWGGIQKAFEKRNPDDHFLLFSWMVSVAFAMDINESTLSVLIGLMFYPKNRLMAFPQNCALNLEEGHQVDLVWLRSCIESHYIELGKSTMLSQVQQLPGEPLRDTFQRTECLFKRQRKEFASSLEKHVHQLWPRAISDPGNVAAGQTFLTVSKAMHAIRARCQSWHNNLLFLQSLEQVSANLRCIIISPTILGPIDRTPPLPAARNVHRYIQINDLFALTSTLKISGRDFVVEPPNIIIQTESSNEACLVSALGRRIANLAKLPQEGRYVEQLTESIHQLGQNIEQSCLTVHGEELLQVLSEYRDNCLTQYNNLLEQIKNSLSWSVSQKDNMSSMYIAEGTVTWPCVSPRDLLDQLNRQKWGTFSENWKEIVAKFGCCLSQLQGAERLLQLRENETNLIKELANLGKRTWNPLEYPDSLLLEVEGNLRIRKVQQEIAEMMENPPVDDKNNAVMQLNMGEGKSSVIVPIVAAALANGSNLVRIIVGKPQSRQMFEMLVSKLGSLMGRRVYHMPFSRSVRLTIGQAKFLQRHYQECQRQGGVLLLQPENILSFQLMVLEAAINEDVGLSDTLLRMKATFFDPCSRDIIDESDENFSVKFELIYTIGLQTPIDYAPERWAIIQQILGLVVQYALKMSRQFPKSVEVYISTQGRSPRVRFLDKKASDQVLGLVVGHICQYGLLPGFPVSRLSKQSRFNIREYITNPKPSLEVASSVEGSDFWASSSQSLLLIRGLFAGSILDFVFSKKRWRVNYGLDTTREPNTRLAVPYRAKDNPSQRSEFSQPDVVISLTSMTYYYGGLTDDELFLSLSHLLKSDQADGEYQSWVQSIEKLPEAFRQLQGVNITDRQLCINQLFPHLRYGKGVIDYFLSKIVFTKEMKEFPHKLSASGWDLGRIKKLPATGFSGTNDSQHVLPLTVKQLDLPAQKHTNALVLDNLMRPENSVTLLSAQDSHSAVWSAMQLLELTVKMNPEIRVILDVGAQIIDLSNIDVAKAWLNLVQVKQDIQAVVFCDDEDELSVLDRQGHIERLQTSPFAKHLDSCLVFLDEAHTRGIDLRLPQSYRAAVTLVRIWSKTDWYKLGRGQSVVFYVPEEIETKIRALRTANSDSTVDEPIAVLDVLAWSISETWIDIRRSFPIWATQGNTFARQHEYWESMSKPDGKKEINKDLAKKFLENEAQTLEQRYGLQPQGSSFIDGLAQSQNPMLREIFQRYSEFGNTDLDSSSLQEEQERELAPEVEEERQKERAKPAEPLRHKVHPDVVAFVRTGVIKHARGAFRPSFKLFERTSAAAELRIAQWPSGLLITNDFALTVKPEGSPNYSYMDDFLRSVQWILTSSALGEMVMVVISPYEANELRDEIAKSQVVTRHLYGARQNQGIAPIDSLDLYTLPGGAPRHEIPKKLIIELNLFAGQLYFRSFQEYTEKAAEEGQEIAPDGFIRRAKHDKTCDFTVSPVKFLKAIIGRIRFNCEGIEKTHLGKILEGALLTEDDFRCEL</sequence>
<evidence type="ECO:0000313" key="11">
    <source>
        <dbReference type="EMBL" id="CAH0032896.1"/>
    </source>
</evidence>
<evidence type="ECO:0000256" key="7">
    <source>
        <dbReference type="SAM" id="MobiDB-lite"/>
    </source>
</evidence>
<evidence type="ECO:0000313" key="12">
    <source>
        <dbReference type="Proteomes" id="UP000696573"/>
    </source>
</evidence>
<name>A0A9N9VYJ8_9HYPO</name>
<evidence type="ECO:0000259" key="8">
    <source>
        <dbReference type="Pfam" id="PF12340"/>
    </source>
</evidence>